<dbReference type="Proteomes" id="UP000070188">
    <property type="component" value="Unassembled WGS sequence"/>
</dbReference>
<evidence type="ECO:0000313" key="2">
    <source>
        <dbReference type="EMBL" id="KWW98915.1"/>
    </source>
</evidence>
<dbReference type="AlphaFoldDB" id="A0A132MMG3"/>
<dbReference type="STRING" id="1469144.LI90_545"/>
<organism evidence="2 3">
    <name type="scientific">Carbonactinospora thermoautotrophica</name>
    <dbReference type="NCBI Taxonomy" id="1469144"/>
    <lineage>
        <taxon>Bacteria</taxon>
        <taxon>Bacillati</taxon>
        <taxon>Actinomycetota</taxon>
        <taxon>Actinomycetes</taxon>
        <taxon>Kitasatosporales</taxon>
        <taxon>Carbonactinosporaceae</taxon>
        <taxon>Carbonactinospora</taxon>
    </lineage>
</organism>
<sequence length="80" mass="8353">MGDAPCRGSELLKLAGTALQLAAKALLDRPAGAGLVADPARPGSLLRRPRQLGEADRARTTARRAAGRAVRTGVRRPART</sequence>
<dbReference type="EMBL" id="LAXD01000001">
    <property type="protein sequence ID" value="KWW98915.1"/>
    <property type="molecule type" value="Genomic_DNA"/>
</dbReference>
<keyword evidence="3" id="KW-1185">Reference proteome</keyword>
<gene>
    <name evidence="2" type="ORF">LI90_545</name>
</gene>
<accession>A0A132MMG3</accession>
<name>A0A132MMG3_9ACTN</name>
<feature type="region of interest" description="Disordered" evidence="1">
    <location>
        <begin position="33"/>
        <end position="80"/>
    </location>
</feature>
<reference evidence="3" key="1">
    <citation type="submission" date="2015-04" db="EMBL/GenBank/DDBJ databases">
        <title>Physiological reanalysis, assessment of diazotrophy, and genome sequences of multiple isolates of Streptomyces thermoautotrophicus.</title>
        <authorList>
            <person name="MacKellar D.C."/>
            <person name="Lieber L."/>
            <person name="Norman J."/>
            <person name="Bolger A."/>
            <person name="Tobin C."/>
            <person name="Murray J.W."/>
            <person name="Chang R."/>
            <person name="Ford T."/>
            <person name="Nguyen P.Q."/>
            <person name="Woodward J."/>
            <person name="Permingeat H."/>
            <person name="Joshi N.S."/>
            <person name="Silver P.A."/>
            <person name="Usadel B."/>
            <person name="Rutherford A.W."/>
            <person name="Friesen M."/>
            <person name="Prell J."/>
        </authorList>
    </citation>
    <scope>NUCLEOTIDE SEQUENCE [LARGE SCALE GENOMIC DNA]</scope>
    <source>
        <strain evidence="3">H1</strain>
    </source>
</reference>
<comment type="caution">
    <text evidence="2">The sequence shown here is derived from an EMBL/GenBank/DDBJ whole genome shotgun (WGS) entry which is preliminary data.</text>
</comment>
<protein>
    <submittedName>
        <fullName evidence="2">Uncharacterized protein</fullName>
    </submittedName>
</protein>
<evidence type="ECO:0000256" key="1">
    <source>
        <dbReference type="SAM" id="MobiDB-lite"/>
    </source>
</evidence>
<dbReference type="RefSeq" id="WP_141658667.1">
    <property type="nucleotide sequence ID" value="NZ_LAXD01000001.1"/>
</dbReference>
<dbReference type="PATRIC" id="fig|1469144.10.peg.643"/>
<evidence type="ECO:0000313" key="3">
    <source>
        <dbReference type="Proteomes" id="UP000070188"/>
    </source>
</evidence>
<proteinExistence type="predicted"/>